<evidence type="ECO:0000313" key="2">
    <source>
        <dbReference type="Proteomes" id="UP001515480"/>
    </source>
</evidence>
<organism evidence="1 2">
    <name type="scientific">Prymnesium parvum</name>
    <name type="common">Toxic golden alga</name>
    <dbReference type="NCBI Taxonomy" id="97485"/>
    <lineage>
        <taxon>Eukaryota</taxon>
        <taxon>Haptista</taxon>
        <taxon>Haptophyta</taxon>
        <taxon>Prymnesiophyceae</taxon>
        <taxon>Prymnesiales</taxon>
        <taxon>Prymnesiaceae</taxon>
        <taxon>Prymnesium</taxon>
    </lineage>
</organism>
<protein>
    <recommendedName>
        <fullName evidence="3">Protein xylosyltransferase</fullName>
    </recommendedName>
</protein>
<name>A0AB34J0V2_PRYPA</name>
<dbReference type="Proteomes" id="UP001515480">
    <property type="component" value="Unassembled WGS sequence"/>
</dbReference>
<accession>A0AB34J0V2</accession>
<evidence type="ECO:0008006" key="3">
    <source>
        <dbReference type="Google" id="ProtNLM"/>
    </source>
</evidence>
<keyword evidence="2" id="KW-1185">Reference proteome</keyword>
<gene>
    <name evidence="1" type="ORF">AB1Y20_005948</name>
</gene>
<sequence>MPPLSSATLLCADRQLHDHIRAHGRPQTAVVTAFDSAYVAEGAKVSLFASELSLPFVGYCADAQCAPRFRSLRAPPHAAAEVVATCNTSAVEAQLRRLPSTRRCAGWRRVQFVKVWGVHDVLLAGVDVLLLDGDRSRPALAQLRLMQRGNTRIDTFVDSRDPAPWPGFWNFGYAYMRATAANRAIFASLSRVVLEHWDQAGWNFVMRAYEDRSLFTCRPMRGRCWPDECGRAERPPAVTGRGSVHFLPVTLPSCPLVAEQPLCLCGLENRWNVASWIGYLHEQSPLDTQIPRCGRETPALRTAALQHG</sequence>
<comment type="caution">
    <text evidence="1">The sequence shown here is derived from an EMBL/GenBank/DDBJ whole genome shotgun (WGS) entry which is preliminary data.</text>
</comment>
<dbReference type="AlphaFoldDB" id="A0AB34J0V2"/>
<proteinExistence type="predicted"/>
<dbReference type="EMBL" id="JBGBPQ010000014">
    <property type="protein sequence ID" value="KAL1511128.1"/>
    <property type="molecule type" value="Genomic_DNA"/>
</dbReference>
<evidence type="ECO:0000313" key="1">
    <source>
        <dbReference type="EMBL" id="KAL1511128.1"/>
    </source>
</evidence>
<reference evidence="1 2" key="1">
    <citation type="journal article" date="2024" name="Science">
        <title>Giant polyketide synthase enzymes in the biosynthesis of giant marine polyether toxins.</title>
        <authorList>
            <person name="Fallon T.R."/>
            <person name="Shende V.V."/>
            <person name="Wierzbicki I.H."/>
            <person name="Pendleton A.L."/>
            <person name="Watervoot N.F."/>
            <person name="Auber R.P."/>
            <person name="Gonzalez D.J."/>
            <person name="Wisecaver J.H."/>
            <person name="Moore B.S."/>
        </authorList>
    </citation>
    <scope>NUCLEOTIDE SEQUENCE [LARGE SCALE GENOMIC DNA]</scope>
    <source>
        <strain evidence="1 2">12B1</strain>
    </source>
</reference>